<evidence type="ECO:0000313" key="1">
    <source>
        <dbReference type="EMBL" id="REC70426.1"/>
    </source>
</evidence>
<reference evidence="1 2" key="1">
    <citation type="journal article" date="2006" name="Int. J. Syst. Evol. Microbiol.">
        <title>Chryseobacterium hispanicum sp. nov., isolated from the drinking water distribution system of Sevilla, Spain.</title>
        <authorList>
            <person name="Gallego V."/>
            <person name="Garcia M.T."/>
            <person name="Ventosa A."/>
        </authorList>
    </citation>
    <scope>NUCLEOTIDE SEQUENCE [LARGE SCALE GENOMIC DNA]</scope>
    <source>
        <strain evidence="1 2">KCTC 22104</strain>
    </source>
</reference>
<evidence type="ECO:0000313" key="2">
    <source>
        <dbReference type="Proteomes" id="UP000256326"/>
    </source>
</evidence>
<protein>
    <submittedName>
        <fullName evidence="1">Uncharacterized protein</fullName>
    </submittedName>
</protein>
<dbReference type="AlphaFoldDB" id="A0A3D9CXC8"/>
<name>A0A3D9CXC8_9FLAO</name>
<proteinExistence type="predicted"/>
<comment type="caution">
    <text evidence="1">The sequence shown here is derived from an EMBL/GenBank/DDBJ whole genome shotgun (WGS) entry which is preliminary data.</text>
</comment>
<gene>
    <name evidence="1" type="ORF">DRF58_09705</name>
</gene>
<dbReference type="OrthoDB" id="1254942at2"/>
<dbReference type="RefSeq" id="WP_116035017.1">
    <property type="nucleotide sequence ID" value="NZ_JBHLVV010000066.1"/>
</dbReference>
<sequence length="166" mass="17985">MKNLLPIAILLSVFSCKKSEKTNSPKVDSAKIIDSINVARTKINDSILASRAFKDLSGTHSLTHDMIAGNGKISFAKTGEDQYKISGENKAGSNFVKIEGTAKVTSSKNLKFNGKISQSISDYNDGKLDVRNGTRNFSTKDGGKTFKLHESVNQAGFADDIIIKIQ</sequence>
<keyword evidence="2" id="KW-1185">Reference proteome</keyword>
<organism evidence="1 2">
    <name type="scientific">Epilithonimonas hispanica</name>
    <dbReference type="NCBI Taxonomy" id="358687"/>
    <lineage>
        <taxon>Bacteria</taxon>
        <taxon>Pseudomonadati</taxon>
        <taxon>Bacteroidota</taxon>
        <taxon>Flavobacteriia</taxon>
        <taxon>Flavobacteriales</taxon>
        <taxon>Weeksellaceae</taxon>
        <taxon>Chryseobacterium group</taxon>
        <taxon>Epilithonimonas</taxon>
    </lineage>
</organism>
<dbReference type="PROSITE" id="PS51257">
    <property type="entry name" value="PROKAR_LIPOPROTEIN"/>
    <property type="match status" value="1"/>
</dbReference>
<dbReference type="Proteomes" id="UP000256326">
    <property type="component" value="Unassembled WGS sequence"/>
</dbReference>
<dbReference type="EMBL" id="QNUG01000017">
    <property type="protein sequence ID" value="REC70426.1"/>
    <property type="molecule type" value="Genomic_DNA"/>
</dbReference>
<accession>A0A3D9CXC8</accession>